<dbReference type="Proteomes" id="UP000823736">
    <property type="component" value="Unassembled WGS sequence"/>
</dbReference>
<reference evidence="3" key="1">
    <citation type="submission" date="2021-03" db="EMBL/GenBank/DDBJ databases">
        <title>Genomic Encyclopedia of Type Strains, Phase IV (KMG-IV): sequencing the most valuable type-strain genomes for metagenomic binning, comparative biology and taxonomic classification.</title>
        <authorList>
            <person name="Goeker M."/>
        </authorList>
    </citation>
    <scope>NUCLEOTIDE SEQUENCE</scope>
    <source>
        <strain evidence="3">DSM 26232</strain>
    </source>
</reference>
<dbReference type="OrthoDB" id="196304at2157"/>
<evidence type="ECO:0000256" key="1">
    <source>
        <dbReference type="SAM" id="MobiDB-lite"/>
    </source>
</evidence>
<accession>A0A8T4GUN3</accession>
<dbReference type="InterPro" id="IPR058280">
    <property type="entry name" value="DUF7974"/>
</dbReference>
<keyword evidence="4" id="KW-1185">Reference proteome</keyword>
<comment type="caution">
    <text evidence="3">The sequence shown here is derived from an EMBL/GenBank/DDBJ whole genome shotgun (WGS) entry which is preliminary data.</text>
</comment>
<dbReference type="EMBL" id="JAGGLC010000002">
    <property type="protein sequence ID" value="MBP1986579.1"/>
    <property type="molecule type" value="Genomic_DNA"/>
</dbReference>
<protein>
    <recommendedName>
        <fullName evidence="2">DUF7974 domain-containing protein</fullName>
    </recommendedName>
</protein>
<sequence length="173" mass="19948">MRRVYDSEALRRDDDDPFSPVEDDESASRNHVNWTNLSHALVPQAIRSRAIAVDVETDKDRYEPGEEIHFGVTFANRFPLPITIVTETPKSWEWSIDGNPKGSEVPADHPEDRSTFHFSRSERKRFRRSWSGRVRVDEKEWRSAERGEHTLGVGIDAVNGAEKLRAETTFQIE</sequence>
<evidence type="ECO:0000259" key="2">
    <source>
        <dbReference type="Pfam" id="PF25929"/>
    </source>
</evidence>
<feature type="region of interest" description="Disordered" evidence="1">
    <location>
        <begin position="1"/>
        <end position="28"/>
    </location>
</feature>
<organism evidence="3 4">
    <name type="scientific">Halolamina salifodinae</name>
    <dbReference type="NCBI Taxonomy" id="1202767"/>
    <lineage>
        <taxon>Archaea</taxon>
        <taxon>Methanobacteriati</taxon>
        <taxon>Methanobacteriota</taxon>
        <taxon>Stenosarchaea group</taxon>
        <taxon>Halobacteria</taxon>
        <taxon>Halobacteriales</taxon>
        <taxon>Haloferacaceae</taxon>
    </lineage>
</organism>
<dbReference type="AlphaFoldDB" id="A0A8T4GUN3"/>
<gene>
    <name evidence="3" type="ORF">J2753_001073</name>
</gene>
<evidence type="ECO:0000313" key="4">
    <source>
        <dbReference type="Proteomes" id="UP000823736"/>
    </source>
</evidence>
<feature type="compositionally biased region" description="Acidic residues" evidence="1">
    <location>
        <begin position="15"/>
        <end position="25"/>
    </location>
</feature>
<proteinExistence type="predicted"/>
<feature type="domain" description="DUF7974" evidence="2">
    <location>
        <begin position="39"/>
        <end position="173"/>
    </location>
</feature>
<name>A0A8T4GUN3_9EURY</name>
<evidence type="ECO:0000313" key="3">
    <source>
        <dbReference type="EMBL" id="MBP1986579.1"/>
    </source>
</evidence>
<dbReference type="Pfam" id="PF25929">
    <property type="entry name" value="DUF7974"/>
    <property type="match status" value="1"/>
</dbReference>
<feature type="compositionally biased region" description="Basic and acidic residues" evidence="1">
    <location>
        <begin position="1"/>
        <end position="14"/>
    </location>
</feature>
<dbReference type="RefSeq" id="WP_209490880.1">
    <property type="nucleotide sequence ID" value="NZ_JAGGLC010000002.1"/>
</dbReference>